<gene>
    <name evidence="2" type="ORF">RT717_10295</name>
</gene>
<dbReference type="Proteomes" id="UP001302349">
    <property type="component" value="Chromosome"/>
</dbReference>
<proteinExistence type="predicted"/>
<feature type="signal peptide" evidence="1">
    <location>
        <begin position="1"/>
        <end position="24"/>
    </location>
</feature>
<sequence>MKKLILSMALLGVFVLFSAQEAHSQLAGALAGKVGKGKGGKGGGGGSFTAFNDETDAMGVTGEYFGLSDGKAYGLRFVKEEGGKMVNKIHYFEKKGDEPQLKLDLKENYYTKHQVKLFYFWISASASGYVELVEVDPGVIAQIKSDRSYNDGPVGLDATRTVVDVYAKDKASFDTWDVETAQAKVDMLIGSLKAEESEKIKKNLMKFESYGGYVGKIAFAKGTNYLRNQRENEPVEKVANFITKAELGSTVAYKPYFEMPLEVSHPGAWFNITYEMLGETTDREVLRKTSSVFSENIPQIDKDKGIFYFLFPRVTVDNSSNSADYAFLELLRKNQEKLKVGDVYDLKVTIWAYKDGANIDPVASGTIQLEYTKEATGTKKLLFDPVDGWVSKLEKVLD</sequence>
<feature type="chain" id="PRO_5047431497" evidence="1">
    <location>
        <begin position="25"/>
        <end position="398"/>
    </location>
</feature>
<keyword evidence="3" id="KW-1185">Reference proteome</keyword>
<evidence type="ECO:0000313" key="3">
    <source>
        <dbReference type="Proteomes" id="UP001302349"/>
    </source>
</evidence>
<protein>
    <submittedName>
        <fullName evidence="2">Uncharacterized protein</fullName>
    </submittedName>
</protein>
<keyword evidence="1" id="KW-0732">Signal</keyword>
<evidence type="ECO:0000313" key="2">
    <source>
        <dbReference type="EMBL" id="WOK09024.1"/>
    </source>
</evidence>
<dbReference type="RefSeq" id="WP_317491651.1">
    <property type="nucleotide sequence ID" value="NZ_CP136051.1"/>
</dbReference>
<dbReference type="EMBL" id="CP136051">
    <property type="protein sequence ID" value="WOK09024.1"/>
    <property type="molecule type" value="Genomic_DNA"/>
</dbReference>
<evidence type="ECO:0000256" key="1">
    <source>
        <dbReference type="SAM" id="SignalP"/>
    </source>
</evidence>
<reference evidence="2 3" key="1">
    <citation type="journal article" date="2023" name="Microbiol. Resour. Announc.">
        <title>Complete Genome Sequence of Imperialibacter roseus strain P4T.</title>
        <authorList>
            <person name="Tizabi D.R."/>
            <person name="Bachvaroff T."/>
            <person name="Hill R.T."/>
        </authorList>
    </citation>
    <scope>NUCLEOTIDE SEQUENCE [LARGE SCALE GENOMIC DNA]</scope>
    <source>
        <strain evidence="2 3">P4T</strain>
    </source>
</reference>
<accession>A0ABZ0IX98</accession>
<organism evidence="2 3">
    <name type="scientific">Imperialibacter roseus</name>
    <dbReference type="NCBI Taxonomy" id="1324217"/>
    <lineage>
        <taxon>Bacteria</taxon>
        <taxon>Pseudomonadati</taxon>
        <taxon>Bacteroidota</taxon>
        <taxon>Cytophagia</taxon>
        <taxon>Cytophagales</taxon>
        <taxon>Flammeovirgaceae</taxon>
        <taxon>Imperialibacter</taxon>
    </lineage>
</organism>
<name>A0ABZ0IX98_9BACT</name>